<feature type="chain" id="PRO_5001615525" evidence="1">
    <location>
        <begin position="21"/>
        <end position="134"/>
    </location>
</feature>
<keyword evidence="1" id="KW-0732">Signal</keyword>
<proteinExistence type="predicted"/>
<dbReference type="AlphaFoldDB" id="A0A062VPB5"/>
<dbReference type="Proteomes" id="UP000027100">
    <property type="component" value="Unassembled WGS sequence"/>
</dbReference>
<comment type="caution">
    <text evidence="2">The sequence shown here is derived from an EMBL/GenBank/DDBJ whole genome shotgun (WGS) entry which is preliminary data.</text>
</comment>
<dbReference type="EMBL" id="ARYM01000001">
    <property type="protein sequence ID" value="KDA00578.1"/>
    <property type="molecule type" value="Genomic_DNA"/>
</dbReference>
<organism evidence="2 3">
    <name type="scientific">Hyphomonas polymorpha PS728</name>
    <dbReference type="NCBI Taxonomy" id="1280954"/>
    <lineage>
        <taxon>Bacteria</taxon>
        <taxon>Pseudomonadati</taxon>
        <taxon>Pseudomonadota</taxon>
        <taxon>Alphaproteobacteria</taxon>
        <taxon>Hyphomonadales</taxon>
        <taxon>Hyphomonadaceae</taxon>
        <taxon>Hyphomonas</taxon>
    </lineage>
</organism>
<keyword evidence="2" id="KW-0449">Lipoprotein</keyword>
<protein>
    <submittedName>
        <fullName evidence="2">Putative lipoprotein</fullName>
    </submittedName>
</protein>
<dbReference type="PATRIC" id="fig|1280954.3.peg.220"/>
<sequence length="134" mass="14666">MKLIIACAMAALTLTPAAFACESYVADVNKAGLAVKAANNERMAVQTRFEEAEKERGLVRKEIDTKGNTPERQAEIDFFRAEIRKAELDWTDRQPEWDAAEAELVTAIDAHEGACGANARTGALMEALGLKLNR</sequence>
<evidence type="ECO:0000313" key="3">
    <source>
        <dbReference type="Proteomes" id="UP000027100"/>
    </source>
</evidence>
<name>A0A062VPB5_9PROT</name>
<accession>A0A062VPB5</accession>
<gene>
    <name evidence="2" type="ORF">HPO_01075</name>
</gene>
<feature type="signal peptide" evidence="1">
    <location>
        <begin position="1"/>
        <end position="20"/>
    </location>
</feature>
<dbReference type="OrthoDB" id="9894889at2"/>
<dbReference type="STRING" id="1280954.HPO_01075"/>
<dbReference type="RefSeq" id="WP_035593383.1">
    <property type="nucleotide sequence ID" value="NZ_ARYM01000001.1"/>
</dbReference>
<dbReference type="PROSITE" id="PS51257">
    <property type="entry name" value="PROKAR_LIPOPROTEIN"/>
    <property type="match status" value="1"/>
</dbReference>
<reference evidence="2 3" key="1">
    <citation type="journal article" date="2014" name="Antonie Van Leeuwenhoek">
        <title>Hyphomonas beringensis sp. nov. and Hyphomonas chukchiensis sp. nov., isolated from surface seawater of the Bering Sea and Chukchi Sea.</title>
        <authorList>
            <person name="Li C."/>
            <person name="Lai Q."/>
            <person name="Li G."/>
            <person name="Dong C."/>
            <person name="Wang J."/>
            <person name="Liao Y."/>
            <person name="Shao Z."/>
        </authorList>
    </citation>
    <scope>NUCLEOTIDE SEQUENCE [LARGE SCALE GENOMIC DNA]</scope>
    <source>
        <strain evidence="2 3">PS728</strain>
    </source>
</reference>
<evidence type="ECO:0000256" key="1">
    <source>
        <dbReference type="SAM" id="SignalP"/>
    </source>
</evidence>
<keyword evidence="3" id="KW-1185">Reference proteome</keyword>
<evidence type="ECO:0000313" key="2">
    <source>
        <dbReference type="EMBL" id="KDA00578.1"/>
    </source>
</evidence>